<reference evidence="1 2" key="1">
    <citation type="submission" date="2016-04" db="EMBL/GenBank/DDBJ databases">
        <authorList>
            <person name="Chen L."/>
            <person name="Zhuang W."/>
            <person name="Wang G."/>
        </authorList>
    </citation>
    <scope>NUCLEOTIDE SEQUENCE [LARGE SCALE GENOMIC DNA]</scope>
    <source>
        <strain evidence="2">GR20</strain>
    </source>
</reference>
<comment type="caution">
    <text evidence="1">The sequence shown here is derived from an EMBL/GenBank/DDBJ whole genome shotgun (WGS) entry which is preliminary data.</text>
</comment>
<protein>
    <submittedName>
        <fullName evidence="1">Uncharacterized protein</fullName>
    </submittedName>
</protein>
<keyword evidence="2" id="KW-1185">Reference proteome</keyword>
<name>A0ABX3P2L4_9BACT</name>
<evidence type="ECO:0000313" key="1">
    <source>
        <dbReference type="EMBL" id="OQP53251.1"/>
    </source>
</evidence>
<sequence length="132" mass="15406">MRLSIYGERLITDVQNQFASVYPYLKIEFFKNVDFSRNIYPRQKQVAHALQLKDAYTSKKGEGDLLIEDVMTVSDLESTFRDRFGLAAQVFRRSGNIWLETTITNGWTLKQQNDHGREITISLRPDSRNEIM</sequence>
<dbReference type="Proteomes" id="UP000192277">
    <property type="component" value="Unassembled WGS sequence"/>
</dbReference>
<dbReference type="EMBL" id="LWBO01000003">
    <property type="protein sequence ID" value="OQP53251.1"/>
    <property type="molecule type" value="Genomic_DNA"/>
</dbReference>
<proteinExistence type="predicted"/>
<organism evidence="1 2">
    <name type="scientific">Niastella koreensis</name>
    <dbReference type="NCBI Taxonomy" id="354356"/>
    <lineage>
        <taxon>Bacteria</taxon>
        <taxon>Pseudomonadati</taxon>
        <taxon>Bacteroidota</taxon>
        <taxon>Chitinophagia</taxon>
        <taxon>Chitinophagales</taxon>
        <taxon>Chitinophagaceae</taxon>
        <taxon>Niastella</taxon>
    </lineage>
</organism>
<accession>A0ABX3P2L4</accession>
<evidence type="ECO:0000313" key="2">
    <source>
        <dbReference type="Proteomes" id="UP000192277"/>
    </source>
</evidence>
<dbReference type="RefSeq" id="WP_014218207.1">
    <property type="nucleotide sequence ID" value="NZ_LWBO01000003.1"/>
</dbReference>
<gene>
    <name evidence="1" type="ORF">A4D02_22940</name>
</gene>